<dbReference type="AlphaFoldDB" id="A0A0F9RQ53"/>
<comment type="caution">
    <text evidence="2">The sequence shown here is derived from an EMBL/GenBank/DDBJ whole genome shotgun (WGS) entry which is preliminary data.</text>
</comment>
<proteinExistence type="predicted"/>
<name>A0A0F9RQ53_9ZZZZ</name>
<dbReference type="Gene3D" id="3.40.50.880">
    <property type="match status" value="1"/>
</dbReference>
<dbReference type="InterPro" id="IPR017926">
    <property type="entry name" value="GATASE"/>
</dbReference>
<dbReference type="GO" id="GO:0005829">
    <property type="term" value="C:cytosol"/>
    <property type="evidence" value="ECO:0007669"/>
    <property type="project" value="TreeGrafter"/>
</dbReference>
<dbReference type="Pfam" id="PF00117">
    <property type="entry name" value="GATase"/>
    <property type="match status" value="1"/>
</dbReference>
<dbReference type="PANTHER" id="PTHR42695:SF5">
    <property type="entry name" value="GLUTAMINE AMIDOTRANSFERASE YLR126C-RELATED"/>
    <property type="match status" value="1"/>
</dbReference>
<evidence type="ECO:0000313" key="2">
    <source>
        <dbReference type="EMBL" id="KKN19443.1"/>
    </source>
</evidence>
<sequence length="236" mass="27214">MNKNVLIILNIAHENPGLISELLNQYKIKYDIIDLSQKIEFPHVKKYGLILILGGPDSANDKSEKILRELDFIKLAIKKNIPIFGICLGLQLLVKASGGDVNKNPTEEIGFKMNNKWFKIKLTDVGKRDVIFNNIGDNFIVFQLHGETVGLNERIKLLGTGDFCKNQVIKIGNYHYGFQFHFEVTDNLLLDWISTAPELKNIDTNQLLIDYNQIKREYFNRGKDLFLNYLKIIRFI</sequence>
<evidence type="ECO:0000259" key="1">
    <source>
        <dbReference type="Pfam" id="PF00117"/>
    </source>
</evidence>
<dbReference type="PROSITE" id="PS51273">
    <property type="entry name" value="GATASE_TYPE_1"/>
    <property type="match status" value="1"/>
</dbReference>
<protein>
    <recommendedName>
        <fullName evidence="1">Glutamine amidotransferase domain-containing protein</fullName>
    </recommendedName>
</protein>
<dbReference type="InterPro" id="IPR044992">
    <property type="entry name" value="ChyE-like"/>
</dbReference>
<gene>
    <name evidence="2" type="ORF">LCGC14_0945730</name>
</gene>
<accession>A0A0F9RQ53</accession>
<dbReference type="EMBL" id="LAZR01003335">
    <property type="protein sequence ID" value="KKN19443.1"/>
    <property type="molecule type" value="Genomic_DNA"/>
</dbReference>
<dbReference type="InterPro" id="IPR029062">
    <property type="entry name" value="Class_I_gatase-like"/>
</dbReference>
<dbReference type="CDD" id="cd01741">
    <property type="entry name" value="GATase1_1"/>
    <property type="match status" value="1"/>
</dbReference>
<dbReference type="PANTHER" id="PTHR42695">
    <property type="entry name" value="GLUTAMINE AMIDOTRANSFERASE YLR126C-RELATED"/>
    <property type="match status" value="1"/>
</dbReference>
<reference evidence="2" key="1">
    <citation type="journal article" date="2015" name="Nature">
        <title>Complex archaea that bridge the gap between prokaryotes and eukaryotes.</title>
        <authorList>
            <person name="Spang A."/>
            <person name="Saw J.H."/>
            <person name="Jorgensen S.L."/>
            <person name="Zaremba-Niedzwiedzka K."/>
            <person name="Martijn J."/>
            <person name="Lind A.E."/>
            <person name="van Eijk R."/>
            <person name="Schleper C."/>
            <person name="Guy L."/>
            <person name="Ettema T.J."/>
        </authorList>
    </citation>
    <scope>NUCLEOTIDE SEQUENCE</scope>
</reference>
<dbReference type="SUPFAM" id="SSF52317">
    <property type="entry name" value="Class I glutamine amidotransferase-like"/>
    <property type="match status" value="1"/>
</dbReference>
<organism evidence="2">
    <name type="scientific">marine sediment metagenome</name>
    <dbReference type="NCBI Taxonomy" id="412755"/>
    <lineage>
        <taxon>unclassified sequences</taxon>
        <taxon>metagenomes</taxon>
        <taxon>ecological metagenomes</taxon>
    </lineage>
</organism>
<feature type="domain" description="Glutamine amidotransferase" evidence="1">
    <location>
        <begin position="22"/>
        <end position="185"/>
    </location>
</feature>